<dbReference type="OrthoDB" id="3594103at2759"/>
<dbReference type="PANTHER" id="PTHR37538">
    <property type="entry name" value="BTB DOMAIN-CONTAINING PROTEIN"/>
    <property type="match status" value="1"/>
</dbReference>
<dbReference type="PANTHER" id="PTHR37538:SF4">
    <property type="entry name" value="PITSLRE SERINE_THREONINE-PROTEIN KINASE CDC2L1"/>
    <property type="match status" value="1"/>
</dbReference>
<dbReference type="STRING" id="2010991.A0A3M2RMB0"/>
<evidence type="ECO:0008006" key="5">
    <source>
        <dbReference type="Google" id="ProtNLM"/>
    </source>
</evidence>
<feature type="coiled-coil region" evidence="1">
    <location>
        <begin position="196"/>
        <end position="223"/>
    </location>
</feature>
<organism evidence="3 4">
    <name type="scientific">Fusarium kuroshium</name>
    <dbReference type="NCBI Taxonomy" id="2010991"/>
    <lineage>
        <taxon>Eukaryota</taxon>
        <taxon>Fungi</taxon>
        <taxon>Dikarya</taxon>
        <taxon>Ascomycota</taxon>
        <taxon>Pezizomycotina</taxon>
        <taxon>Sordariomycetes</taxon>
        <taxon>Hypocreomycetidae</taxon>
        <taxon>Hypocreales</taxon>
        <taxon>Nectriaceae</taxon>
        <taxon>Fusarium</taxon>
        <taxon>Fusarium solani species complex</taxon>
    </lineage>
</organism>
<keyword evidence="1" id="KW-0175">Coiled coil</keyword>
<comment type="caution">
    <text evidence="3">The sequence shown here is derived from an EMBL/GenBank/DDBJ whole genome shotgun (WGS) entry which is preliminary data.</text>
</comment>
<dbReference type="EMBL" id="NKUJ01000411">
    <property type="protein sequence ID" value="RMJ06486.1"/>
    <property type="molecule type" value="Genomic_DNA"/>
</dbReference>
<gene>
    <name evidence="3" type="ORF">CDV36_013923</name>
</gene>
<reference evidence="3 4" key="1">
    <citation type="submission" date="2017-06" db="EMBL/GenBank/DDBJ databases">
        <title>Comparative genomic analysis of Ambrosia Fusariam Clade fungi.</title>
        <authorList>
            <person name="Stajich J.E."/>
            <person name="Carrillo J."/>
            <person name="Kijimoto T."/>
            <person name="Eskalen A."/>
            <person name="O'Donnell K."/>
            <person name="Kasson M."/>
        </authorList>
    </citation>
    <scope>NUCLEOTIDE SEQUENCE [LARGE SCALE GENOMIC DNA]</scope>
    <source>
        <strain evidence="3">UCR3666</strain>
    </source>
</reference>
<evidence type="ECO:0000256" key="1">
    <source>
        <dbReference type="SAM" id="Coils"/>
    </source>
</evidence>
<evidence type="ECO:0000256" key="2">
    <source>
        <dbReference type="SAM" id="MobiDB-lite"/>
    </source>
</evidence>
<dbReference type="InterPro" id="IPR011333">
    <property type="entry name" value="SKP1/BTB/POZ_sf"/>
</dbReference>
<dbReference type="AlphaFoldDB" id="A0A3M2RMB0"/>
<sequence>MKTEATDNDGPGDVPQTPTKKGVTPSKSPYMGATYKLEFADKLVIKVPRGVIDKHSAFAAHFADRSIDLTEMNENQAHILIHYLYTGCYQPLDIEAENAEEKRAKAFTVSLSVYAAAVEYDLEHLAVLASLDLTKLGEGLTFIDILRIMKEEEFELGAHETWLAGYLAKRAQRLEPVSHDDAQSLRASLGEKRTLVDILTEAIVNLKLEVQLLKNLLQNARERG</sequence>
<name>A0A3M2RMB0_9HYPO</name>
<evidence type="ECO:0000313" key="3">
    <source>
        <dbReference type="EMBL" id="RMJ06486.1"/>
    </source>
</evidence>
<accession>A0A3M2RMB0</accession>
<dbReference type="Gene3D" id="3.30.710.10">
    <property type="entry name" value="Potassium Channel Kv1.1, Chain A"/>
    <property type="match status" value="1"/>
</dbReference>
<protein>
    <recommendedName>
        <fullName evidence="5">BTB domain-containing protein</fullName>
    </recommendedName>
</protein>
<dbReference type="Proteomes" id="UP000277212">
    <property type="component" value="Unassembled WGS sequence"/>
</dbReference>
<feature type="region of interest" description="Disordered" evidence="2">
    <location>
        <begin position="1"/>
        <end position="27"/>
    </location>
</feature>
<evidence type="ECO:0000313" key="4">
    <source>
        <dbReference type="Proteomes" id="UP000277212"/>
    </source>
</evidence>
<keyword evidence="4" id="KW-1185">Reference proteome</keyword>
<proteinExistence type="predicted"/>